<organism evidence="1 2">
    <name type="scientific">Sphagnum troendelagicum</name>
    <dbReference type="NCBI Taxonomy" id="128251"/>
    <lineage>
        <taxon>Eukaryota</taxon>
        <taxon>Viridiplantae</taxon>
        <taxon>Streptophyta</taxon>
        <taxon>Embryophyta</taxon>
        <taxon>Bryophyta</taxon>
        <taxon>Sphagnophytina</taxon>
        <taxon>Sphagnopsida</taxon>
        <taxon>Sphagnales</taxon>
        <taxon>Sphagnaceae</taxon>
        <taxon>Sphagnum</taxon>
    </lineage>
</organism>
<dbReference type="EMBL" id="OZ019905">
    <property type="protein sequence ID" value="CAK9201602.1"/>
    <property type="molecule type" value="Genomic_DNA"/>
</dbReference>
<evidence type="ECO:0000313" key="2">
    <source>
        <dbReference type="Proteomes" id="UP001497512"/>
    </source>
</evidence>
<evidence type="ECO:0000313" key="1">
    <source>
        <dbReference type="EMBL" id="CAK9201602.1"/>
    </source>
</evidence>
<sequence length="166" mass="17843">MAILTSAQKKKSMLAITYGDPTHNCQCTPGSSCNYCGSSRRGRRQGRTHISASACDTDLLHVTQVFGNLLHLGGADDSKGSHRGGSSDVYSPVTAIPADPTLHQGTRFPCSVYYGQRRAAPLIDAGRQFNSVQKSDSNESYPIPIVTYPDPHSCKSYPCPYCGKGN</sequence>
<gene>
    <name evidence="1" type="ORF">CSSPTR1EN2_LOCUS5989</name>
</gene>
<reference evidence="1" key="1">
    <citation type="submission" date="2024-02" db="EMBL/GenBank/DDBJ databases">
        <authorList>
            <consortium name="ELIXIR-Norway"/>
            <consortium name="Elixir Norway"/>
        </authorList>
    </citation>
    <scope>NUCLEOTIDE SEQUENCE</scope>
</reference>
<protein>
    <submittedName>
        <fullName evidence="1">Uncharacterized protein</fullName>
    </submittedName>
</protein>
<accession>A0ABP0TPH9</accession>
<proteinExistence type="predicted"/>
<keyword evidence="2" id="KW-1185">Reference proteome</keyword>
<name>A0ABP0TPH9_9BRYO</name>
<dbReference type="Proteomes" id="UP001497512">
    <property type="component" value="Chromosome 13"/>
</dbReference>